<protein>
    <recommendedName>
        <fullName evidence="2">Xaa-Pro dipeptidyl-peptidase C-terminal domain-containing protein</fullName>
    </recommendedName>
</protein>
<sequence length="647" mass="74407">MPKITIKHFFTFILLTTVLVSCRKTAPKVADAEVSDTYVADNYTKKEVNITMRDGIKLHTTVYSPKDTSKEYPIIMQRTPYSSQPYGEGEFKTKIAPNIHMMQDGYIVVYQDVRGRWLSEGHYENMRAFNPDKKTEKDIDESSDTYDTIDWLVNNVENNNGNVGIWGISYPGYYSTYAVVDAHPALKAASPQASIADFFFDDFHHNGAYLLSYFRATSLFGTPRPDGDKPIDTAWYVLPDLPTEDQYQFFLDEGPLKNLDRFFEYETADTPRMAKEGVTDDYFWNELKQHPNYDEMWQSKGLIQHLKNVKPTVATMVVAGEFDAEDLYGPLETYKNIEKYNADNYNTLVFGPWDHGGWARRKGQNIVGNYYFGDGISEFFQENIETKFFDHFLKGNGDKNSGLPEAYVFDTGKKDWKTYDTWPPAGVVKKDMYLSPDQELTFEPKAVEEVKFISDIKKPVPYSEDIKTVFTPRKYMTDDQRFAARRGDVLVFETEVMENDMTLAGDILAKLKVATTGTAADWIVKIIDVHPADEPAYEGMQDHLKMSNYHLMVRSEVLRGRFRNSFANPEPFVANQKTDITIKLQDVFHTIKKGHKLQVQVQSTWFPLIDLNPQTYVDNIFEADESDFKTQTHTVFTDSSIEFSVLE</sequence>
<dbReference type="EMBL" id="SOAY01000016">
    <property type="protein sequence ID" value="TDT38699.1"/>
    <property type="molecule type" value="Genomic_DNA"/>
</dbReference>
<dbReference type="InterPro" id="IPR005674">
    <property type="entry name" value="CocE/Ser_esterase"/>
</dbReference>
<evidence type="ECO:0000313" key="4">
    <source>
        <dbReference type="Proteomes" id="UP000294749"/>
    </source>
</evidence>
<dbReference type="InterPro" id="IPR008979">
    <property type="entry name" value="Galactose-bd-like_sf"/>
</dbReference>
<dbReference type="SUPFAM" id="SSF53474">
    <property type="entry name" value="alpha/beta-Hydrolases"/>
    <property type="match status" value="1"/>
</dbReference>
<dbReference type="Gene3D" id="1.10.3020.10">
    <property type="entry name" value="alpha-amino acid ester hydrolase ( Helical cap domain)"/>
    <property type="match status" value="1"/>
</dbReference>
<dbReference type="PROSITE" id="PS51257">
    <property type="entry name" value="PROKAR_LIPOPROTEIN"/>
    <property type="match status" value="1"/>
</dbReference>
<dbReference type="InterPro" id="IPR029058">
    <property type="entry name" value="AB_hydrolase_fold"/>
</dbReference>
<comment type="caution">
    <text evidence="3">The sequence shown here is derived from an EMBL/GenBank/DDBJ whole genome shotgun (WGS) entry which is preliminary data.</text>
</comment>
<dbReference type="SMART" id="SM00939">
    <property type="entry name" value="PepX_C"/>
    <property type="match status" value="1"/>
</dbReference>
<dbReference type="RefSeq" id="WP_133688895.1">
    <property type="nucleotide sequence ID" value="NZ_SOAY01000016.1"/>
</dbReference>
<evidence type="ECO:0000313" key="3">
    <source>
        <dbReference type="EMBL" id="TDT38699.1"/>
    </source>
</evidence>
<dbReference type="Gene3D" id="3.40.50.1820">
    <property type="entry name" value="alpha/beta hydrolase"/>
    <property type="match status" value="1"/>
</dbReference>
<dbReference type="SUPFAM" id="SSF49785">
    <property type="entry name" value="Galactose-binding domain-like"/>
    <property type="match status" value="1"/>
</dbReference>
<evidence type="ECO:0000256" key="1">
    <source>
        <dbReference type="ARBA" id="ARBA00022801"/>
    </source>
</evidence>
<dbReference type="Pfam" id="PF02129">
    <property type="entry name" value="Peptidase_S15"/>
    <property type="match status" value="1"/>
</dbReference>
<evidence type="ECO:0000259" key="2">
    <source>
        <dbReference type="SMART" id="SM00939"/>
    </source>
</evidence>
<dbReference type="Pfam" id="PF08530">
    <property type="entry name" value="PepX_C"/>
    <property type="match status" value="1"/>
</dbReference>
<proteinExistence type="predicted"/>
<dbReference type="Proteomes" id="UP000294749">
    <property type="component" value="Unassembled WGS sequence"/>
</dbReference>
<dbReference type="NCBIfam" id="TIGR00976">
    <property type="entry name" value="CocE_NonD"/>
    <property type="match status" value="1"/>
</dbReference>
<dbReference type="InterPro" id="IPR013736">
    <property type="entry name" value="Xaa-Pro_dipept_C"/>
</dbReference>
<dbReference type="GO" id="GO:0008239">
    <property type="term" value="F:dipeptidyl-peptidase activity"/>
    <property type="evidence" value="ECO:0007669"/>
    <property type="project" value="InterPro"/>
</dbReference>
<feature type="domain" description="Xaa-Pro dipeptidyl-peptidase C-terminal" evidence="2">
    <location>
        <begin position="386"/>
        <end position="646"/>
    </location>
</feature>
<keyword evidence="4" id="KW-1185">Reference proteome</keyword>
<organism evidence="3 4">
    <name type="scientific">Maribacter spongiicola</name>
    <dbReference type="NCBI Taxonomy" id="1206753"/>
    <lineage>
        <taxon>Bacteria</taxon>
        <taxon>Pseudomonadati</taxon>
        <taxon>Bacteroidota</taxon>
        <taxon>Flavobacteriia</taxon>
        <taxon>Flavobacteriales</taxon>
        <taxon>Flavobacteriaceae</taxon>
        <taxon>Maribacter</taxon>
    </lineage>
</organism>
<dbReference type="OrthoDB" id="319764at2"/>
<name>A0A4R7JPJ3_9FLAO</name>
<reference evidence="3 4" key="1">
    <citation type="submission" date="2019-03" db="EMBL/GenBank/DDBJ databases">
        <title>Genomic Encyclopedia of Archaeal and Bacterial Type Strains, Phase II (KMG-II): from individual species to whole genera.</title>
        <authorList>
            <person name="Goeker M."/>
        </authorList>
    </citation>
    <scope>NUCLEOTIDE SEQUENCE [LARGE SCALE GENOMIC DNA]</scope>
    <source>
        <strain evidence="3 4">DSM 25233</strain>
    </source>
</reference>
<accession>A0A4R7JPJ3</accession>
<dbReference type="Gene3D" id="2.60.120.260">
    <property type="entry name" value="Galactose-binding domain-like"/>
    <property type="match status" value="1"/>
</dbReference>
<dbReference type="AlphaFoldDB" id="A0A4R7JPJ3"/>
<keyword evidence="1" id="KW-0378">Hydrolase</keyword>
<dbReference type="InterPro" id="IPR000383">
    <property type="entry name" value="Xaa-Pro-like_dom"/>
</dbReference>
<gene>
    <name evidence="3" type="ORF">CLV90_3673</name>
</gene>